<feature type="domain" description="PB1" evidence="10">
    <location>
        <begin position="190"/>
        <end position="296"/>
    </location>
</feature>
<comment type="similarity">
    <text evidence="2 8">Belongs to the Aux/IAA family.</text>
</comment>
<comment type="function">
    <text evidence="8">Aux/IAA proteins are short-lived transcriptional factors that function as repressors of early auxin response genes at low auxin concentrations.</text>
</comment>
<name>A0ABR0XYU1_REHGL</name>
<comment type="subunit">
    <text evidence="8">Homodimers and heterodimers.</text>
</comment>
<evidence type="ECO:0000256" key="7">
    <source>
        <dbReference type="ARBA" id="ARBA00023294"/>
    </source>
</evidence>
<sequence length="327" mass="35360">MSTLSREENEMVMMSSEESSNDSELELGLGLSLGGGKAKFKPPSPAAATAAGGGSWDQYARILTAKDFRSGVSTKTSSSSSSSSSSVTKANINGSCGTKRTAESPSSPPGLGVTLFVISLILGESGTTLDKISQVVGWPPVRSYRMNSLANNAKSPVTKDFFSTVDKCKSKNIVVDKNNITKEKGVRKTSLFVKVNMDGIPIGRKVDLNAHSCYETLARALDDMFRPSAAVGPRRSNVDEQGVVAGTRQSLQLLDSSSDFVLTYEDKEGDWMLVGDVPWEMFLNSVRRLRIMRTAEANGLGGHDVKIRFELEFERAWKIVLLADVTK</sequence>
<feature type="compositionally biased region" description="Low complexity" evidence="9">
    <location>
        <begin position="73"/>
        <end position="89"/>
    </location>
</feature>
<evidence type="ECO:0000256" key="1">
    <source>
        <dbReference type="ARBA" id="ARBA00004123"/>
    </source>
</evidence>
<feature type="region of interest" description="Disordered" evidence="9">
    <location>
        <begin position="34"/>
        <end position="53"/>
    </location>
</feature>
<evidence type="ECO:0000313" key="11">
    <source>
        <dbReference type="EMBL" id="KAK6164392.1"/>
    </source>
</evidence>
<feature type="region of interest" description="Disordered" evidence="9">
    <location>
        <begin position="73"/>
        <end position="108"/>
    </location>
</feature>
<dbReference type="Gene3D" id="3.10.20.90">
    <property type="entry name" value="Phosphatidylinositol 3-kinase Catalytic Subunit, Chain A, domain 1"/>
    <property type="match status" value="1"/>
</dbReference>
<dbReference type="PROSITE" id="PS51745">
    <property type="entry name" value="PB1"/>
    <property type="match status" value="1"/>
</dbReference>
<dbReference type="InterPro" id="IPR003311">
    <property type="entry name" value="AUX_IAA"/>
</dbReference>
<proteinExistence type="inferred from homology"/>
<evidence type="ECO:0000256" key="4">
    <source>
        <dbReference type="ARBA" id="ARBA00023015"/>
    </source>
</evidence>
<gene>
    <name evidence="11" type="ORF">DH2020_001256</name>
</gene>
<keyword evidence="7 8" id="KW-0927">Auxin signaling pathway</keyword>
<evidence type="ECO:0000256" key="9">
    <source>
        <dbReference type="SAM" id="MobiDB-lite"/>
    </source>
</evidence>
<comment type="caution">
    <text evidence="11">The sequence shown here is derived from an EMBL/GenBank/DDBJ whole genome shotgun (WGS) entry which is preliminary data.</text>
</comment>
<protein>
    <recommendedName>
        <fullName evidence="8">Auxin-responsive protein</fullName>
    </recommendedName>
</protein>
<dbReference type="Proteomes" id="UP001318860">
    <property type="component" value="Unassembled WGS sequence"/>
</dbReference>
<keyword evidence="3 8" id="KW-0678">Repressor</keyword>
<dbReference type="Pfam" id="PF02309">
    <property type="entry name" value="AUX_IAA"/>
    <property type="match status" value="1"/>
</dbReference>
<dbReference type="InterPro" id="IPR053793">
    <property type="entry name" value="PB1-like"/>
</dbReference>
<dbReference type="EMBL" id="JABTTQ020000001">
    <property type="protein sequence ID" value="KAK6164392.1"/>
    <property type="molecule type" value="Genomic_DNA"/>
</dbReference>
<dbReference type="InterPro" id="IPR033389">
    <property type="entry name" value="AUX/IAA_dom"/>
</dbReference>
<keyword evidence="5 8" id="KW-0804">Transcription</keyword>
<comment type="subcellular location">
    <subcellularLocation>
        <location evidence="1 8">Nucleus</location>
    </subcellularLocation>
</comment>
<evidence type="ECO:0000259" key="10">
    <source>
        <dbReference type="PROSITE" id="PS51745"/>
    </source>
</evidence>
<keyword evidence="6 8" id="KW-0539">Nucleus</keyword>
<dbReference type="SUPFAM" id="SSF54277">
    <property type="entry name" value="CAD &amp; PB1 domains"/>
    <property type="match status" value="1"/>
</dbReference>
<accession>A0ABR0XYU1</accession>
<dbReference type="PANTHER" id="PTHR31734:SF261">
    <property type="entry name" value="AUXIN-RESPONSIVE PROTEIN IAA13"/>
    <property type="match status" value="1"/>
</dbReference>
<evidence type="ECO:0000256" key="8">
    <source>
        <dbReference type="RuleBase" id="RU004549"/>
    </source>
</evidence>
<feature type="region of interest" description="Disordered" evidence="9">
    <location>
        <begin position="1"/>
        <end position="29"/>
    </location>
</feature>
<organism evidence="11 12">
    <name type="scientific">Rehmannia glutinosa</name>
    <name type="common">Chinese foxglove</name>
    <dbReference type="NCBI Taxonomy" id="99300"/>
    <lineage>
        <taxon>Eukaryota</taxon>
        <taxon>Viridiplantae</taxon>
        <taxon>Streptophyta</taxon>
        <taxon>Embryophyta</taxon>
        <taxon>Tracheophyta</taxon>
        <taxon>Spermatophyta</taxon>
        <taxon>Magnoliopsida</taxon>
        <taxon>eudicotyledons</taxon>
        <taxon>Gunneridae</taxon>
        <taxon>Pentapetalae</taxon>
        <taxon>asterids</taxon>
        <taxon>lamiids</taxon>
        <taxon>Lamiales</taxon>
        <taxon>Orobanchaceae</taxon>
        <taxon>Rehmannieae</taxon>
        <taxon>Rehmannia</taxon>
    </lineage>
</organism>
<evidence type="ECO:0000256" key="2">
    <source>
        <dbReference type="ARBA" id="ARBA00006728"/>
    </source>
</evidence>
<keyword evidence="12" id="KW-1185">Reference proteome</keyword>
<evidence type="ECO:0000256" key="5">
    <source>
        <dbReference type="ARBA" id="ARBA00023163"/>
    </source>
</evidence>
<evidence type="ECO:0000256" key="3">
    <source>
        <dbReference type="ARBA" id="ARBA00022491"/>
    </source>
</evidence>
<evidence type="ECO:0000256" key="6">
    <source>
        <dbReference type="ARBA" id="ARBA00023242"/>
    </source>
</evidence>
<reference evidence="11 12" key="1">
    <citation type="journal article" date="2021" name="Comput. Struct. Biotechnol. J.">
        <title>De novo genome assembly of the potent medicinal plant Rehmannia glutinosa using nanopore technology.</title>
        <authorList>
            <person name="Ma L."/>
            <person name="Dong C."/>
            <person name="Song C."/>
            <person name="Wang X."/>
            <person name="Zheng X."/>
            <person name="Niu Y."/>
            <person name="Chen S."/>
            <person name="Feng W."/>
        </authorList>
    </citation>
    <scope>NUCLEOTIDE SEQUENCE [LARGE SCALE GENOMIC DNA]</scope>
    <source>
        <strain evidence="11">DH-2019</strain>
    </source>
</reference>
<evidence type="ECO:0000313" key="12">
    <source>
        <dbReference type="Proteomes" id="UP001318860"/>
    </source>
</evidence>
<dbReference type="PANTHER" id="PTHR31734">
    <property type="entry name" value="AUXIN-RESPONSIVE PROTEIN IAA17"/>
    <property type="match status" value="1"/>
</dbReference>
<keyword evidence="4 8" id="KW-0805">Transcription regulation</keyword>